<sequence length="113" mass="13253">MIERGSQFGIISNDKRINLYRTLNYHDWKKIEPLDAETPVTEPLSISQTIGLLIDENVMTGYEIRKNLMYKFNLHITQKMMAEVCNIEEYVFTSNNNINLNLKVRPFPNSEKN</sequence>
<evidence type="ECO:0000313" key="1">
    <source>
        <dbReference type="EMBL" id="OEK57700.1"/>
    </source>
</evidence>
<comment type="caution">
    <text evidence="1">The sequence shown here is derived from an EMBL/GenBank/DDBJ whole genome shotgun (WGS) entry which is preliminary data.</text>
</comment>
<dbReference type="EMBL" id="LNPX01000020">
    <property type="protein sequence ID" value="OEK57700.1"/>
    <property type="molecule type" value="Genomic_DNA"/>
</dbReference>
<accession>A0AAP7IDE1</accession>
<protein>
    <submittedName>
        <fullName evidence="1">Uncharacterized protein</fullName>
    </submittedName>
</protein>
<dbReference type="Proteomes" id="UP000095464">
    <property type="component" value="Unassembled WGS sequence"/>
</dbReference>
<organism evidence="1 2">
    <name type="scientific">Staphylococcus equorum</name>
    <dbReference type="NCBI Taxonomy" id="246432"/>
    <lineage>
        <taxon>Bacteria</taxon>
        <taxon>Bacillati</taxon>
        <taxon>Bacillota</taxon>
        <taxon>Bacilli</taxon>
        <taxon>Bacillales</taxon>
        <taxon>Staphylococcaceae</taxon>
        <taxon>Staphylococcus</taxon>
    </lineage>
</organism>
<gene>
    <name evidence="1" type="ORF">ASS94_05350</name>
</gene>
<proteinExistence type="predicted"/>
<evidence type="ECO:0000313" key="2">
    <source>
        <dbReference type="Proteomes" id="UP000095464"/>
    </source>
</evidence>
<name>A0AAP7IDE1_9STAP</name>
<dbReference type="RefSeq" id="WP_069812802.1">
    <property type="nucleotide sequence ID" value="NZ_JARGCI010000009.1"/>
</dbReference>
<dbReference type="AlphaFoldDB" id="A0AAP7IDE1"/>
<reference evidence="2" key="1">
    <citation type="submission" date="2015-11" db="EMBL/GenBank/DDBJ databases">
        <title>Genomic diversity of Staphylococcus saprophyticus strains from urinary tract infections, animal surfaces, and fermented foods.</title>
        <authorList>
            <person name="Wolfe B.E."/>
        </authorList>
    </citation>
    <scope>NUCLEOTIDE SEQUENCE [LARGE SCALE GENOMIC DNA]</scope>
    <source>
        <strain evidence="2">738_7</strain>
    </source>
</reference>